<proteinExistence type="predicted"/>
<comment type="caution">
    <text evidence="2">The sequence shown here is derived from an EMBL/GenBank/DDBJ whole genome shotgun (WGS) entry which is preliminary data.</text>
</comment>
<reference evidence="2 3" key="1">
    <citation type="submission" date="2021-03" db="EMBL/GenBank/DDBJ databases">
        <title>Enterococcal diversity collection.</title>
        <authorList>
            <person name="Gilmore M.S."/>
            <person name="Schwartzman J."/>
            <person name="Van Tyne D."/>
            <person name="Martin M."/>
            <person name="Earl A.M."/>
            <person name="Manson A.L."/>
            <person name="Straub T."/>
            <person name="Salamzade R."/>
            <person name="Saavedra J."/>
            <person name="Lebreton F."/>
            <person name="Prichula J."/>
            <person name="Schaufler K."/>
            <person name="Gaca A."/>
            <person name="Sgardioli B."/>
            <person name="Wagenaar J."/>
            <person name="Strong T."/>
        </authorList>
    </citation>
    <scope>NUCLEOTIDE SEQUENCE [LARGE SCALE GENOMIC DNA]</scope>
    <source>
        <strain evidence="2 3">DIV0869a</strain>
    </source>
</reference>
<sequence>MTENKFKNATKIDNANLVRNTMAADSSQNGTPVPFQSGYSEYEAKKQSQSSSEIILFYTLGLLFSVLAYYWLINFSVLNEEWQNEGIKVAIVIFSIVIISFVLSKILIIFGINVKRRFLNRYSHKKRM</sequence>
<dbReference type="RefSeq" id="WP_207113282.1">
    <property type="nucleotide sequence ID" value="NZ_JAFLWD010000033.1"/>
</dbReference>
<accession>A0ABS3H167</accession>
<dbReference type="EMBL" id="JAFLWD010000033">
    <property type="protein sequence ID" value="MBO0441270.1"/>
    <property type="molecule type" value="Genomic_DNA"/>
</dbReference>
<feature type="transmembrane region" description="Helical" evidence="1">
    <location>
        <begin position="89"/>
        <end position="112"/>
    </location>
</feature>
<organism evidence="2 3">
    <name type="scientific">Candidatus Enterococcus ikei</name>
    <dbReference type="NCBI Taxonomy" id="2815326"/>
    <lineage>
        <taxon>Bacteria</taxon>
        <taxon>Bacillati</taxon>
        <taxon>Bacillota</taxon>
        <taxon>Bacilli</taxon>
        <taxon>Lactobacillales</taxon>
        <taxon>Enterococcaceae</taxon>
        <taxon>Enterococcus</taxon>
    </lineage>
</organism>
<name>A0ABS3H167_9ENTE</name>
<feature type="transmembrane region" description="Helical" evidence="1">
    <location>
        <begin position="55"/>
        <end position="77"/>
    </location>
</feature>
<keyword evidence="1" id="KW-1133">Transmembrane helix</keyword>
<keyword evidence="1" id="KW-0812">Transmembrane</keyword>
<keyword evidence="1" id="KW-0472">Membrane</keyword>
<keyword evidence="3" id="KW-1185">Reference proteome</keyword>
<protein>
    <submittedName>
        <fullName evidence="2">Uncharacterized protein</fullName>
    </submittedName>
</protein>
<dbReference type="Proteomes" id="UP000664632">
    <property type="component" value="Unassembled WGS sequence"/>
</dbReference>
<gene>
    <name evidence="2" type="ORF">JZO69_12935</name>
</gene>
<evidence type="ECO:0000313" key="3">
    <source>
        <dbReference type="Proteomes" id="UP000664632"/>
    </source>
</evidence>
<evidence type="ECO:0000256" key="1">
    <source>
        <dbReference type="SAM" id="Phobius"/>
    </source>
</evidence>
<evidence type="ECO:0000313" key="2">
    <source>
        <dbReference type="EMBL" id="MBO0441270.1"/>
    </source>
</evidence>